<name>A0ABT1XAE7_9PROT</name>
<dbReference type="EMBL" id="JANJOU010000028">
    <property type="protein sequence ID" value="MCR0985080.1"/>
    <property type="molecule type" value="Genomic_DNA"/>
</dbReference>
<dbReference type="Proteomes" id="UP001524642">
    <property type="component" value="Unassembled WGS sequence"/>
</dbReference>
<accession>A0ABT1XAE7</accession>
<protein>
    <recommendedName>
        <fullName evidence="3">DUF3828 domain-containing protein</fullName>
    </recommendedName>
</protein>
<dbReference type="RefSeq" id="WP_257718732.1">
    <property type="nucleotide sequence ID" value="NZ_JANJOU010000028.1"/>
</dbReference>
<sequence length="157" mass="17258">MSNLLGGRGERGFRRTVDYTTLLTPALIAAIARTERTLLRRNCGGRYRPDEVCGLDFVPVTCAQESNGTYLYRTQVTRPGEAIIAYRWPGEGRSAAATYRLLHRGGSWRIDGIRCGEGLPSFNLTRLGRSEAPADGAGRLLSGLAATTNRRDEGRDR</sequence>
<gene>
    <name evidence="1" type="ORF">NRP21_23790</name>
</gene>
<evidence type="ECO:0000313" key="1">
    <source>
        <dbReference type="EMBL" id="MCR0985080.1"/>
    </source>
</evidence>
<reference evidence="1 2" key="1">
    <citation type="submission" date="2022-06" db="EMBL/GenBank/DDBJ databases">
        <title>Roseomonas CN29.</title>
        <authorList>
            <person name="Cheng Y."/>
            <person name="He X."/>
        </authorList>
    </citation>
    <scope>NUCLEOTIDE SEQUENCE [LARGE SCALE GENOMIC DNA]</scope>
    <source>
        <strain evidence="1 2">CN29</strain>
    </source>
</reference>
<evidence type="ECO:0000313" key="2">
    <source>
        <dbReference type="Proteomes" id="UP001524642"/>
    </source>
</evidence>
<proteinExistence type="predicted"/>
<comment type="caution">
    <text evidence="1">The sequence shown here is derived from an EMBL/GenBank/DDBJ whole genome shotgun (WGS) entry which is preliminary data.</text>
</comment>
<evidence type="ECO:0008006" key="3">
    <source>
        <dbReference type="Google" id="ProtNLM"/>
    </source>
</evidence>
<keyword evidence="2" id="KW-1185">Reference proteome</keyword>
<organism evidence="1 2">
    <name type="scientific">Roseomonas populi</name>
    <dbReference type="NCBI Taxonomy" id="3121582"/>
    <lineage>
        <taxon>Bacteria</taxon>
        <taxon>Pseudomonadati</taxon>
        <taxon>Pseudomonadota</taxon>
        <taxon>Alphaproteobacteria</taxon>
        <taxon>Acetobacterales</taxon>
        <taxon>Roseomonadaceae</taxon>
        <taxon>Roseomonas</taxon>
    </lineage>
</organism>